<organism evidence="1 2">
    <name type="scientific">Myotis myotis</name>
    <name type="common">Greater mouse-eared bat</name>
    <name type="synonym">Vespertilio myotis</name>
    <dbReference type="NCBI Taxonomy" id="51298"/>
    <lineage>
        <taxon>Eukaryota</taxon>
        <taxon>Metazoa</taxon>
        <taxon>Chordata</taxon>
        <taxon>Craniata</taxon>
        <taxon>Vertebrata</taxon>
        <taxon>Euteleostomi</taxon>
        <taxon>Mammalia</taxon>
        <taxon>Eutheria</taxon>
        <taxon>Laurasiatheria</taxon>
        <taxon>Chiroptera</taxon>
        <taxon>Yangochiroptera</taxon>
        <taxon>Vespertilionidae</taxon>
        <taxon>Myotis</taxon>
    </lineage>
</organism>
<dbReference type="Proteomes" id="UP000527355">
    <property type="component" value="Unassembled WGS sequence"/>
</dbReference>
<evidence type="ECO:0000313" key="2">
    <source>
        <dbReference type="Proteomes" id="UP000527355"/>
    </source>
</evidence>
<protein>
    <submittedName>
        <fullName evidence="1">Uncharacterized protein</fullName>
    </submittedName>
</protein>
<comment type="caution">
    <text evidence="1">The sequence shown here is derived from an EMBL/GenBank/DDBJ whole genome shotgun (WGS) entry which is preliminary data.</text>
</comment>
<evidence type="ECO:0000313" key="1">
    <source>
        <dbReference type="EMBL" id="KAF6336918.1"/>
    </source>
</evidence>
<sequence length="126" mass="14739">MRRVQAVQRPPLLFFVFHHVLTFEESWPAVLQALQVPFVCCFLLRESGRTGFSRFSFRQGYHRSDVHPQRDRCLCLTSLLMLPGICWLRWCLPGFSLGSHGQKPLQRLLPVNYVPQITFLCHQNLD</sequence>
<name>A0A7J7WI57_MYOMY</name>
<keyword evidence="2" id="KW-1185">Reference proteome</keyword>
<accession>A0A7J7WI57</accession>
<gene>
    <name evidence="1" type="ORF">mMyoMyo1_012119</name>
</gene>
<reference evidence="1 2" key="1">
    <citation type="journal article" date="2020" name="Nature">
        <title>Six reference-quality genomes reveal evolution of bat adaptations.</title>
        <authorList>
            <person name="Jebb D."/>
            <person name="Huang Z."/>
            <person name="Pippel M."/>
            <person name="Hughes G.M."/>
            <person name="Lavrichenko K."/>
            <person name="Devanna P."/>
            <person name="Winkler S."/>
            <person name="Jermiin L.S."/>
            <person name="Skirmuntt E.C."/>
            <person name="Katzourakis A."/>
            <person name="Burkitt-Gray L."/>
            <person name="Ray D.A."/>
            <person name="Sullivan K.A.M."/>
            <person name="Roscito J.G."/>
            <person name="Kirilenko B.M."/>
            <person name="Davalos L.M."/>
            <person name="Corthals A.P."/>
            <person name="Power M.L."/>
            <person name="Jones G."/>
            <person name="Ransome R.D."/>
            <person name="Dechmann D.K.N."/>
            <person name="Locatelli A.G."/>
            <person name="Puechmaille S.J."/>
            <person name="Fedrigo O."/>
            <person name="Jarvis E.D."/>
            <person name="Hiller M."/>
            <person name="Vernes S.C."/>
            <person name="Myers E.W."/>
            <person name="Teeling E.C."/>
        </authorList>
    </citation>
    <scope>NUCLEOTIDE SEQUENCE [LARGE SCALE GENOMIC DNA]</scope>
    <source>
        <strain evidence="1">MMyoMyo1</strain>
        <tissue evidence="1">Flight muscle</tissue>
    </source>
</reference>
<proteinExistence type="predicted"/>
<dbReference type="EMBL" id="JABWUV010000008">
    <property type="protein sequence ID" value="KAF6336918.1"/>
    <property type="molecule type" value="Genomic_DNA"/>
</dbReference>
<dbReference type="AlphaFoldDB" id="A0A7J7WI57"/>